<evidence type="ECO:0000313" key="18">
    <source>
        <dbReference type="Proteomes" id="UP000238823"/>
    </source>
</evidence>
<dbReference type="NCBIfam" id="TIGR03592">
    <property type="entry name" value="yidC_oxa1_cterm"/>
    <property type="match status" value="1"/>
</dbReference>
<dbReference type="Gene3D" id="2.70.98.90">
    <property type="match status" value="1"/>
</dbReference>
<evidence type="ECO:0000256" key="1">
    <source>
        <dbReference type="ARBA" id="ARBA00004429"/>
    </source>
</evidence>
<dbReference type="InterPro" id="IPR019998">
    <property type="entry name" value="Membr_insert_YidC"/>
</dbReference>
<evidence type="ECO:0000256" key="13">
    <source>
        <dbReference type="HAMAP-Rule" id="MF_01810"/>
    </source>
</evidence>
<dbReference type="GO" id="GO:0015031">
    <property type="term" value="P:protein transport"/>
    <property type="evidence" value="ECO:0007669"/>
    <property type="project" value="UniProtKB-KW"/>
</dbReference>
<dbReference type="InterPro" id="IPR038221">
    <property type="entry name" value="YidC_periplasmic_sf"/>
</dbReference>
<keyword evidence="6 13" id="KW-0812">Transmembrane</keyword>
<dbReference type="HAMAP" id="MF_01810">
    <property type="entry name" value="YidC_type1"/>
    <property type="match status" value="1"/>
</dbReference>
<dbReference type="EMBL" id="PVNL01000136">
    <property type="protein sequence ID" value="PRP95692.1"/>
    <property type="molecule type" value="Genomic_DNA"/>
</dbReference>
<evidence type="ECO:0000259" key="16">
    <source>
        <dbReference type="Pfam" id="PF14849"/>
    </source>
</evidence>
<dbReference type="NCBIfam" id="TIGR03593">
    <property type="entry name" value="yidC_nterm"/>
    <property type="match status" value="1"/>
</dbReference>
<evidence type="ECO:0000256" key="6">
    <source>
        <dbReference type="ARBA" id="ARBA00022692"/>
    </source>
</evidence>
<comment type="subcellular location">
    <subcellularLocation>
        <location evidence="1">Cell inner membrane</location>
        <topology evidence="1">Multi-pass membrane protein</topology>
    </subcellularLocation>
    <subcellularLocation>
        <location evidence="13">Cell membrane</location>
        <topology evidence="13">Multi-pass membrane protein</topology>
    </subcellularLocation>
</comment>
<sequence>MNQRVALAVVISILILVGYSYLFPKPKPTQAELDAIAAGETDGEPTADGDKPPADPKDSVEKIDPSEAGQAAGEPNPAAPPTENVPLAEHRLANDLLAITVDNQPGGLITAVEPLADQFHDKAEDRGIDFLMLDGARTLEFGFVAADTDFKWSRIPGQLRITGDRSVELVRRQGDIEVVESLTLLDGYEAQYAVVVKNHGAGQQVHRIEIGTRMGMSADQSRYDIHRALCRTPEAEGGGCSFRNGPLKDFDFDDVEDENEHVTGKLDWWALDSKYFVQALVPSEQLAGCVVSSDDDGTAIINTGLGGEVELGPGEQKRYEFGLYVGAKVDSMLQDFPVSESLSAVPEATDLTEAIDWGWFGGLSKFLGTMMLSLLRWFYSLTGVWGVAIIMLTIVIKLTLLPLTIKQYSSMRKMKELQPEMEKIREKYGDDKVKQQQEMQALFQRTGINPLAGCMPMVLQFPVWIALYAMLGAVVDLYHETFLWLPDLTQPDPLYILPIAMGGLMFIQTRINPTAGDAQQAKMMQWMMPGIFVVMMLFLPSGLGIYIFANIVLSLIQSFVQLRMKGTDAGAAAGTTDTAKPAAKGTSGKRK</sequence>
<evidence type="ECO:0000256" key="9">
    <source>
        <dbReference type="ARBA" id="ARBA00023136"/>
    </source>
</evidence>
<keyword evidence="8 13" id="KW-1133">Transmembrane helix</keyword>
<comment type="caution">
    <text evidence="17">The sequence shown here is derived from an EMBL/GenBank/DDBJ whole genome shotgun (WGS) entry which is preliminary data.</text>
</comment>
<evidence type="ECO:0000256" key="2">
    <source>
        <dbReference type="ARBA" id="ARBA00010527"/>
    </source>
</evidence>
<dbReference type="GO" id="GO:0032977">
    <property type="term" value="F:membrane insertase activity"/>
    <property type="evidence" value="ECO:0007669"/>
    <property type="project" value="InterPro"/>
</dbReference>
<evidence type="ECO:0000313" key="17">
    <source>
        <dbReference type="EMBL" id="PRP95692.1"/>
    </source>
</evidence>
<comment type="subunit">
    <text evidence="13">Interacts with the Sec translocase complex via SecD. Specifically interacts with transmembrane segments of nascent integral membrane proteins during membrane integration.</text>
</comment>
<keyword evidence="9 13" id="KW-0472">Membrane</keyword>
<feature type="transmembrane region" description="Helical" evidence="13">
    <location>
        <begin position="377"/>
        <end position="405"/>
    </location>
</feature>
<evidence type="ECO:0000256" key="7">
    <source>
        <dbReference type="ARBA" id="ARBA00022927"/>
    </source>
</evidence>
<keyword evidence="10 13" id="KW-0143">Chaperone</keyword>
<proteinExistence type="inferred from homology"/>
<evidence type="ECO:0000256" key="4">
    <source>
        <dbReference type="ARBA" id="ARBA00022448"/>
    </source>
</evidence>
<dbReference type="AlphaFoldDB" id="A0A2S9XS49"/>
<dbReference type="GO" id="GO:0051205">
    <property type="term" value="P:protein insertion into membrane"/>
    <property type="evidence" value="ECO:0007669"/>
    <property type="project" value="TreeGrafter"/>
</dbReference>
<dbReference type="PRINTS" id="PR01900">
    <property type="entry name" value="YIDCPROTEIN"/>
</dbReference>
<feature type="region of interest" description="Disordered" evidence="14">
    <location>
        <begin position="571"/>
        <end position="591"/>
    </location>
</feature>
<evidence type="ECO:0000256" key="12">
    <source>
        <dbReference type="ARBA" id="ARBA00033342"/>
    </source>
</evidence>
<feature type="transmembrane region" description="Helical" evidence="13">
    <location>
        <begin position="531"/>
        <end position="556"/>
    </location>
</feature>
<dbReference type="CDD" id="cd20070">
    <property type="entry name" value="5TM_YidC_Alb3"/>
    <property type="match status" value="1"/>
</dbReference>
<evidence type="ECO:0000256" key="14">
    <source>
        <dbReference type="SAM" id="MobiDB-lite"/>
    </source>
</evidence>
<dbReference type="InterPro" id="IPR001708">
    <property type="entry name" value="YidC/ALB3/OXA1/COX18"/>
</dbReference>
<feature type="transmembrane region" description="Helical" evidence="13">
    <location>
        <begin position="451"/>
        <end position="474"/>
    </location>
</feature>
<dbReference type="InterPro" id="IPR028053">
    <property type="entry name" value="Membr_insert_YidC_N"/>
</dbReference>
<dbReference type="GO" id="GO:0005886">
    <property type="term" value="C:plasma membrane"/>
    <property type="evidence" value="ECO:0007669"/>
    <property type="project" value="UniProtKB-SubCell"/>
</dbReference>
<feature type="domain" description="Membrane insertase YidC N-terminal" evidence="16">
    <location>
        <begin position="92"/>
        <end position="367"/>
    </location>
</feature>
<feature type="domain" description="Membrane insertase YidC/Oxa/ALB C-terminal" evidence="15">
    <location>
        <begin position="385"/>
        <end position="560"/>
    </location>
</feature>
<dbReference type="PANTHER" id="PTHR12428">
    <property type="entry name" value="OXA1"/>
    <property type="match status" value="1"/>
</dbReference>
<feature type="compositionally biased region" description="Basic and acidic residues" evidence="14">
    <location>
        <begin position="48"/>
        <end position="65"/>
    </location>
</feature>
<name>A0A2S9XS49_9BACT</name>
<feature type="region of interest" description="Disordered" evidence="14">
    <location>
        <begin position="33"/>
        <end position="84"/>
    </location>
</feature>
<protein>
    <recommendedName>
        <fullName evidence="3 13">Membrane protein insertase YidC</fullName>
    </recommendedName>
    <alternativeName>
        <fullName evidence="12 13">Foldase YidC</fullName>
    </alternativeName>
    <alternativeName>
        <fullName evidence="11 13">Membrane integrase YidC</fullName>
    </alternativeName>
    <alternativeName>
        <fullName evidence="13">Membrane protein YidC</fullName>
    </alternativeName>
</protein>
<evidence type="ECO:0000256" key="3">
    <source>
        <dbReference type="ARBA" id="ARBA00015325"/>
    </source>
</evidence>
<feature type="transmembrane region" description="Helical" evidence="13">
    <location>
        <begin position="494"/>
        <end position="511"/>
    </location>
</feature>
<dbReference type="Pfam" id="PF02096">
    <property type="entry name" value="60KD_IMP"/>
    <property type="match status" value="1"/>
</dbReference>
<dbReference type="PANTHER" id="PTHR12428:SF65">
    <property type="entry name" value="CYTOCHROME C OXIDASE ASSEMBLY PROTEIN COX18, MITOCHONDRIAL"/>
    <property type="match status" value="1"/>
</dbReference>
<keyword evidence="5 13" id="KW-1003">Cell membrane</keyword>
<evidence type="ECO:0000259" key="15">
    <source>
        <dbReference type="Pfam" id="PF02096"/>
    </source>
</evidence>
<evidence type="ECO:0000256" key="11">
    <source>
        <dbReference type="ARBA" id="ARBA00033245"/>
    </source>
</evidence>
<comment type="function">
    <text evidence="13">Required for the insertion and/or proper folding and/or complex formation of integral membrane proteins into the membrane. Involved in integration of membrane proteins that insert both dependently and independently of the Sec translocase complex, as well as at least some lipoproteins. Aids folding of multispanning membrane proteins.</text>
</comment>
<dbReference type="PRINTS" id="PR00701">
    <property type="entry name" value="60KDINNERMP"/>
</dbReference>
<organism evidence="17 18">
    <name type="scientific">Enhygromyxa salina</name>
    <dbReference type="NCBI Taxonomy" id="215803"/>
    <lineage>
        <taxon>Bacteria</taxon>
        <taxon>Pseudomonadati</taxon>
        <taxon>Myxococcota</taxon>
        <taxon>Polyangia</taxon>
        <taxon>Nannocystales</taxon>
        <taxon>Nannocystaceae</taxon>
        <taxon>Enhygromyxa</taxon>
    </lineage>
</organism>
<gene>
    <name evidence="13 17" type="primary">yidC</name>
    <name evidence="17" type="ORF">ENSA7_73260</name>
</gene>
<dbReference type="Pfam" id="PF14849">
    <property type="entry name" value="YidC_periplas"/>
    <property type="match status" value="1"/>
</dbReference>
<evidence type="ECO:0000256" key="8">
    <source>
        <dbReference type="ARBA" id="ARBA00022989"/>
    </source>
</evidence>
<keyword evidence="4 13" id="KW-0813">Transport</keyword>
<comment type="similarity">
    <text evidence="2 13">Belongs to the OXA1/ALB3/YidC family. Type 1 subfamily.</text>
</comment>
<keyword evidence="7 13" id="KW-0653">Protein transport</keyword>
<dbReference type="Proteomes" id="UP000238823">
    <property type="component" value="Unassembled WGS sequence"/>
</dbReference>
<dbReference type="InterPro" id="IPR028055">
    <property type="entry name" value="YidC/Oxa/ALB_C"/>
</dbReference>
<evidence type="ECO:0000256" key="10">
    <source>
        <dbReference type="ARBA" id="ARBA00023186"/>
    </source>
</evidence>
<evidence type="ECO:0000256" key="5">
    <source>
        <dbReference type="ARBA" id="ARBA00022475"/>
    </source>
</evidence>
<reference evidence="17 18" key="1">
    <citation type="submission" date="2018-03" db="EMBL/GenBank/DDBJ databases">
        <title>Draft Genome Sequences of the Obligatory Marine Myxobacteria Enhygromyxa salina SWB007.</title>
        <authorList>
            <person name="Poehlein A."/>
            <person name="Moghaddam J.A."/>
            <person name="Harms H."/>
            <person name="Alanjari M."/>
            <person name="Koenig G.M."/>
            <person name="Daniel R."/>
            <person name="Schaeberle T.F."/>
        </authorList>
    </citation>
    <scope>NUCLEOTIDE SEQUENCE [LARGE SCALE GENOMIC DNA]</scope>
    <source>
        <strain evidence="17 18">SWB007</strain>
    </source>
</reference>
<dbReference type="InterPro" id="IPR047196">
    <property type="entry name" value="YidC_ALB_C"/>
</dbReference>
<accession>A0A2S9XS49</accession>